<dbReference type="Pfam" id="PF01370">
    <property type="entry name" value="Epimerase"/>
    <property type="match status" value="1"/>
</dbReference>
<keyword evidence="4" id="KW-1185">Reference proteome</keyword>
<dbReference type="RefSeq" id="WP_205158429.1">
    <property type="nucleotide sequence ID" value="NZ_JAFEUM010000003.1"/>
</dbReference>
<evidence type="ECO:0000313" key="4">
    <source>
        <dbReference type="Proteomes" id="UP000809621"/>
    </source>
</evidence>
<dbReference type="PANTHER" id="PTHR14097:SF8">
    <property type="entry name" value="NAD(P)-BINDING DOMAIN-CONTAINING PROTEIN"/>
    <property type="match status" value="1"/>
</dbReference>
<dbReference type="Gene3D" id="3.40.50.720">
    <property type="entry name" value="NAD(P)-binding Rossmann-like Domain"/>
    <property type="match status" value="1"/>
</dbReference>
<dbReference type="Proteomes" id="UP000809621">
    <property type="component" value="Unassembled WGS sequence"/>
</dbReference>
<reference evidence="3 4" key="1">
    <citation type="submission" date="2021-02" db="EMBL/GenBank/DDBJ databases">
        <authorList>
            <person name="Park J.-S."/>
        </authorList>
    </citation>
    <scope>NUCLEOTIDE SEQUENCE [LARGE SCALE GENOMIC DNA]</scope>
    <source>
        <strain evidence="3 4">188UL20-2</strain>
    </source>
</reference>
<organism evidence="3 4">
    <name type="scientific">Vibrio ulleungensis</name>
    <dbReference type="NCBI Taxonomy" id="2807619"/>
    <lineage>
        <taxon>Bacteria</taxon>
        <taxon>Pseudomonadati</taxon>
        <taxon>Pseudomonadota</taxon>
        <taxon>Gammaproteobacteria</taxon>
        <taxon>Vibrionales</taxon>
        <taxon>Vibrionaceae</taxon>
        <taxon>Vibrio</taxon>
    </lineage>
</organism>
<proteinExistence type="predicted"/>
<evidence type="ECO:0000256" key="1">
    <source>
        <dbReference type="ARBA" id="ARBA00004370"/>
    </source>
</evidence>
<dbReference type="InterPro" id="IPR001509">
    <property type="entry name" value="Epimerase_deHydtase"/>
</dbReference>
<feature type="domain" description="NAD-dependent epimerase/dehydratase" evidence="2">
    <location>
        <begin position="3"/>
        <end position="108"/>
    </location>
</feature>
<dbReference type="PANTHER" id="PTHR14097">
    <property type="entry name" value="OXIDOREDUCTASE HTATIP2"/>
    <property type="match status" value="1"/>
</dbReference>
<dbReference type="EMBL" id="JAFEUM010000003">
    <property type="protein sequence ID" value="MBM7036884.1"/>
    <property type="molecule type" value="Genomic_DNA"/>
</dbReference>
<dbReference type="InterPro" id="IPR036291">
    <property type="entry name" value="NAD(P)-bd_dom_sf"/>
</dbReference>
<accession>A0ABS2HLE6</accession>
<name>A0ABS2HLE6_9VIBR</name>
<evidence type="ECO:0000259" key="2">
    <source>
        <dbReference type="Pfam" id="PF01370"/>
    </source>
</evidence>
<gene>
    <name evidence="3" type="ORF">JQC93_10770</name>
</gene>
<comment type="caution">
    <text evidence="3">The sequence shown here is derived from an EMBL/GenBank/DDBJ whole genome shotgun (WGS) entry which is preliminary data.</text>
</comment>
<comment type="subcellular location">
    <subcellularLocation>
        <location evidence="1">Membrane</location>
    </subcellularLocation>
</comment>
<protein>
    <submittedName>
        <fullName evidence="3">NAD-dependent epimerase/dehydratase family protein</fullName>
    </submittedName>
</protein>
<sequence>MRVIITGATGMVGRSVLNQCIESEHVAQITVITRKTLGVTHPKVKELIHQDFADFSSLEKELHNYDACFHCMGVSSFGMSEQDYTRLTYDITLALASTLVSASPHMTMTYVSGTGADSTENGSSMWARVKGKTENMLLKIGFKDAYMFRLGALLPQHGVKSKTTLYNLLYLALRPVYPLLPKLMAATTSEQLGNAMIHAVLSPQPQKILENNDINRLASDGSQQHSS</sequence>
<dbReference type="SUPFAM" id="SSF51735">
    <property type="entry name" value="NAD(P)-binding Rossmann-fold domains"/>
    <property type="match status" value="1"/>
</dbReference>
<evidence type="ECO:0000313" key="3">
    <source>
        <dbReference type="EMBL" id="MBM7036884.1"/>
    </source>
</evidence>